<proteinExistence type="predicted"/>
<dbReference type="PROSITE" id="PS51186">
    <property type="entry name" value="GNAT"/>
    <property type="match status" value="1"/>
</dbReference>
<name>A0A5A9ZHW3_9RHOB</name>
<sequence>MIHIRRLEAGDIAALSGMVAALAAHHGDAATATREALVRDCLGNAPWLEVWVAEAEGVVIGYAACQRRVQMQTGRRGADLHHLYVARDRRGQGAGRALVAAALGWAGGENCEVMTVATDPGNSAAQAFYMRLGFDPVEFEATRFFRRVQG</sequence>
<dbReference type="GO" id="GO:0016747">
    <property type="term" value="F:acyltransferase activity, transferring groups other than amino-acyl groups"/>
    <property type="evidence" value="ECO:0007669"/>
    <property type="project" value="InterPro"/>
</dbReference>
<evidence type="ECO:0000256" key="2">
    <source>
        <dbReference type="ARBA" id="ARBA00023315"/>
    </source>
</evidence>
<evidence type="ECO:0000313" key="5">
    <source>
        <dbReference type="Proteomes" id="UP000325291"/>
    </source>
</evidence>
<dbReference type="PANTHER" id="PTHR43877">
    <property type="entry name" value="AMINOALKYLPHOSPHONATE N-ACETYLTRANSFERASE-RELATED-RELATED"/>
    <property type="match status" value="1"/>
</dbReference>
<dbReference type="InterPro" id="IPR000182">
    <property type="entry name" value="GNAT_dom"/>
</dbReference>
<accession>A0A5A9ZHW3</accession>
<dbReference type="EMBL" id="VINQ01000004">
    <property type="protein sequence ID" value="KAA0916596.1"/>
    <property type="molecule type" value="Genomic_DNA"/>
</dbReference>
<protein>
    <submittedName>
        <fullName evidence="4">GNAT family N-acetyltransferase</fullName>
    </submittedName>
</protein>
<evidence type="ECO:0000256" key="1">
    <source>
        <dbReference type="ARBA" id="ARBA00022679"/>
    </source>
</evidence>
<evidence type="ECO:0000259" key="3">
    <source>
        <dbReference type="PROSITE" id="PS51186"/>
    </source>
</evidence>
<dbReference type="Pfam" id="PF00583">
    <property type="entry name" value="Acetyltransf_1"/>
    <property type="match status" value="1"/>
</dbReference>
<dbReference type="CDD" id="cd04301">
    <property type="entry name" value="NAT_SF"/>
    <property type="match status" value="1"/>
</dbReference>
<dbReference type="Gene3D" id="3.40.630.30">
    <property type="match status" value="1"/>
</dbReference>
<keyword evidence="5" id="KW-1185">Reference proteome</keyword>
<dbReference type="InterPro" id="IPR016181">
    <property type="entry name" value="Acyl_CoA_acyltransferase"/>
</dbReference>
<dbReference type="SUPFAM" id="SSF55729">
    <property type="entry name" value="Acyl-CoA N-acyltransferases (Nat)"/>
    <property type="match status" value="1"/>
</dbReference>
<dbReference type="PANTHER" id="PTHR43877:SF1">
    <property type="entry name" value="ACETYLTRANSFERASE"/>
    <property type="match status" value="1"/>
</dbReference>
<organism evidence="4 5">
    <name type="scientific">Aquicoccus porphyridii</name>
    <dbReference type="NCBI Taxonomy" id="1852029"/>
    <lineage>
        <taxon>Bacteria</taxon>
        <taxon>Pseudomonadati</taxon>
        <taxon>Pseudomonadota</taxon>
        <taxon>Alphaproteobacteria</taxon>
        <taxon>Rhodobacterales</taxon>
        <taxon>Paracoccaceae</taxon>
        <taxon>Aquicoccus</taxon>
    </lineage>
</organism>
<dbReference type="Proteomes" id="UP000325291">
    <property type="component" value="Unassembled WGS sequence"/>
</dbReference>
<dbReference type="InterPro" id="IPR050832">
    <property type="entry name" value="Bact_Acetyltransf"/>
</dbReference>
<keyword evidence="1 4" id="KW-0808">Transferase</keyword>
<gene>
    <name evidence="4" type="ORF">FLO80_07145</name>
</gene>
<comment type="caution">
    <text evidence="4">The sequence shown here is derived from an EMBL/GenBank/DDBJ whole genome shotgun (WGS) entry which is preliminary data.</text>
</comment>
<evidence type="ECO:0000313" key="4">
    <source>
        <dbReference type="EMBL" id="KAA0916596.1"/>
    </source>
</evidence>
<keyword evidence="2" id="KW-0012">Acyltransferase</keyword>
<dbReference type="AlphaFoldDB" id="A0A5A9ZHW3"/>
<feature type="domain" description="N-acetyltransferase" evidence="3">
    <location>
        <begin position="2"/>
        <end position="150"/>
    </location>
</feature>
<dbReference type="RefSeq" id="WP_146611028.1">
    <property type="nucleotide sequence ID" value="NZ_JASHJG010000014.1"/>
</dbReference>
<reference evidence="4 5" key="1">
    <citation type="submission" date="2019-07" db="EMBL/GenBank/DDBJ databases">
        <title>Aquicoccus porphyridii gen. nov., sp. nov., isolated from a small marine red alga, Porphyridium marinum.</title>
        <authorList>
            <person name="Liu L."/>
        </authorList>
    </citation>
    <scope>NUCLEOTIDE SEQUENCE [LARGE SCALE GENOMIC DNA]</scope>
    <source>
        <strain evidence="4 5">L1 8-17</strain>
    </source>
</reference>